<feature type="compositionally biased region" description="Low complexity" evidence="3">
    <location>
        <begin position="9"/>
        <end position="22"/>
    </location>
</feature>
<dbReference type="PROSITE" id="PS51257">
    <property type="entry name" value="PROKAR_LIPOPROTEIN"/>
    <property type="match status" value="1"/>
</dbReference>
<dbReference type="AlphaFoldDB" id="A0AAP2Z0M3"/>
<evidence type="ECO:0000313" key="8">
    <source>
        <dbReference type="Proteomes" id="UP001321018"/>
    </source>
</evidence>
<protein>
    <submittedName>
        <fullName evidence="5">Polysaccharide deacetylase family protein</fullName>
    </submittedName>
</protein>
<sequence length="435" mass="49159">MRRRTYLVTAAAATAGIAGCTGSEDPDEQGNETTEEEETEAPETEAPETEEEEEEDEEEEEEKTEEEDDEDDEGEKDDKTGTYDDFEDLSNWTVVDGHLSADEDRSYVGSQSGLLKAEKEQTHVSIALEFDSPRDFSDVIPGIALTAEEMVVPTIQLIDSSGDRIDFRRAVKANLPFMRYNFGVDEVYGDPDLSDVSEIRVVLWAGDEEARHFWCDDLHMTPRPDTGKVMIQFDDAHETDYTEGLPVLEEYGFDAVSFVNPGRIGNDGRLSLKQLEGLKDAGWTIGSHSHTHPELTQLSKAEQEAEIVESKEWLVENGFEEGAQYFAYPFGDYDETTLDLVEKHHDLGFGGGYPVQGYNTNPLLCTRLGDPEFDRAEEMLDRTAEMRGITSLFYHRLEDDGLENFKMTMKYLHDLERAGKIEVITPQDLESEYLF</sequence>
<dbReference type="Pfam" id="PF01522">
    <property type="entry name" value="Polysacc_deac_1"/>
    <property type="match status" value="1"/>
</dbReference>
<comment type="caution">
    <text evidence="5">The sequence shown here is derived from an EMBL/GenBank/DDBJ whole genome shotgun (WGS) entry which is preliminary data.</text>
</comment>
<dbReference type="GO" id="GO:0005576">
    <property type="term" value="C:extracellular region"/>
    <property type="evidence" value="ECO:0007669"/>
    <property type="project" value="UniProtKB-SubCell"/>
</dbReference>
<dbReference type="GO" id="GO:0016810">
    <property type="term" value="F:hydrolase activity, acting on carbon-nitrogen (but not peptide) bonds"/>
    <property type="evidence" value="ECO:0007669"/>
    <property type="project" value="InterPro"/>
</dbReference>
<evidence type="ECO:0000256" key="1">
    <source>
        <dbReference type="ARBA" id="ARBA00004613"/>
    </source>
</evidence>
<dbReference type="PROSITE" id="PS51677">
    <property type="entry name" value="NODB"/>
    <property type="match status" value="1"/>
</dbReference>
<proteinExistence type="predicted"/>
<evidence type="ECO:0000259" key="4">
    <source>
        <dbReference type="PROSITE" id="PS51677"/>
    </source>
</evidence>
<dbReference type="EMBL" id="JAOPKB010000010">
    <property type="protein sequence ID" value="MCU4974204.1"/>
    <property type="molecule type" value="Genomic_DNA"/>
</dbReference>
<dbReference type="EMBL" id="JAOPKA010000010">
    <property type="protein sequence ID" value="MCU4742725.1"/>
    <property type="molecule type" value="Genomic_DNA"/>
</dbReference>
<dbReference type="InterPro" id="IPR011330">
    <property type="entry name" value="Glyco_hydro/deAcase_b/a-brl"/>
</dbReference>
<comment type="subcellular location">
    <subcellularLocation>
        <location evidence="1">Secreted</location>
    </subcellularLocation>
</comment>
<name>A0AAP2Z0M3_9EURY</name>
<evidence type="ECO:0000256" key="3">
    <source>
        <dbReference type="SAM" id="MobiDB-lite"/>
    </source>
</evidence>
<accession>A0AAP2Z0M3</accession>
<dbReference type="Proteomes" id="UP001321018">
    <property type="component" value="Unassembled WGS sequence"/>
</dbReference>
<dbReference type="SUPFAM" id="SSF88713">
    <property type="entry name" value="Glycoside hydrolase/deacetylase"/>
    <property type="match status" value="1"/>
</dbReference>
<organism evidence="5 8">
    <name type="scientific">Natronoglomus mannanivorans</name>
    <dbReference type="NCBI Taxonomy" id="2979990"/>
    <lineage>
        <taxon>Archaea</taxon>
        <taxon>Methanobacteriati</taxon>
        <taxon>Methanobacteriota</taxon>
        <taxon>Stenosarchaea group</taxon>
        <taxon>Halobacteria</taxon>
        <taxon>Halobacteriales</taxon>
        <taxon>Natrialbaceae</taxon>
        <taxon>Natronoglomus</taxon>
    </lineage>
</organism>
<keyword evidence="2" id="KW-0732">Signal</keyword>
<evidence type="ECO:0000256" key="2">
    <source>
        <dbReference type="ARBA" id="ARBA00022729"/>
    </source>
</evidence>
<feature type="domain" description="NodB homology" evidence="4">
    <location>
        <begin position="227"/>
        <end position="435"/>
    </location>
</feature>
<dbReference type="CDD" id="cd10970">
    <property type="entry name" value="CE4_DAC_u1_6s"/>
    <property type="match status" value="1"/>
</dbReference>
<dbReference type="PANTHER" id="PTHR34216:SF3">
    <property type="entry name" value="POLY-BETA-1,6-N-ACETYL-D-GLUCOSAMINE N-DEACETYLASE"/>
    <property type="match status" value="1"/>
</dbReference>
<evidence type="ECO:0000313" key="7">
    <source>
        <dbReference type="Proteomes" id="UP001320972"/>
    </source>
</evidence>
<dbReference type="PANTHER" id="PTHR34216">
    <property type="match status" value="1"/>
</dbReference>
<feature type="region of interest" description="Disordered" evidence="3">
    <location>
        <begin position="1"/>
        <end position="87"/>
    </location>
</feature>
<dbReference type="GO" id="GO:0005975">
    <property type="term" value="P:carbohydrate metabolic process"/>
    <property type="evidence" value="ECO:0007669"/>
    <property type="project" value="InterPro"/>
</dbReference>
<feature type="compositionally biased region" description="Acidic residues" evidence="3">
    <location>
        <begin position="24"/>
        <end position="75"/>
    </location>
</feature>
<evidence type="ECO:0000313" key="6">
    <source>
        <dbReference type="EMBL" id="MCU4974204.1"/>
    </source>
</evidence>
<dbReference type="RefSeq" id="WP_338004545.1">
    <property type="nucleotide sequence ID" value="NZ_JAOPKA010000010.1"/>
</dbReference>
<dbReference type="Gene3D" id="3.20.20.370">
    <property type="entry name" value="Glycoside hydrolase/deacetylase"/>
    <property type="match status" value="1"/>
</dbReference>
<reference evidence="5 7" key="1">
    <citation type="submission" date="2022-09" db="EMBL/GenBank/DDBJ databases">
        <title>Enrichment on poylsaccharides allowed isolation of novel metabolic and taxonomic groups of Haloarchaea.</title>
        <authorList>
            <person name="Sorokin D.Y."/>
            <person name="Elcheninov A.G."/>
            <person name="Khizhniak T.V."/>
            <person name="Kolganova T.V."/>
            <person name="Kublanov I.V."/>
        </authorList>
    </citation>
    <scope>NUCLEOTIDE SEQUENCE</scope>
    <source>
        <strain evidence="6 7">AArc-m2/3/4</strain>
        <strain evidence="5">AArc-xg1-1</strain>
    </source>
</reference>
<keyword evidence="7" id="KW-1185">Reference proteome</keyword>
<dbReference type="InterPro" id="IPR051398">
    <property type="entry name" value="Polysacch_Deacetylase"/>
</dbReference>
<gene>
    <name evidence="6" type="ORF">OB955_15865</name>
    <name evidence="5" type="ORF">OB960_15125</name>
</gene>
<evidence type="ECO:0000313" key="5">
    <source>
        <dbReference type="EMBL" id="MCU4742725.1"/>
    </source>
</evidence>
<dbReference type="Proteomes" id="UP001320972">
    <property type="component" value="Unassembled WGS sequence"/>
</dbReference>
<dbReference type="InterPro" id="IPR002509">
    <property type="entry name" value="NODB_dom"/>
</dbReference>